<dbReference type="Pfam" id="PF05402">
    <property type="entry name" value="PqqD"/>
    <property type="match status" value="1"/>
</dbReference>
<evidence type="ECO:0000313" key="2">
    <source>
        <dbReference type="Proteomes" id="UP000195514"/>
    </source>
</evidence>
<evidence type="ECO:0000313" key="1">
    <source>
        <dbReference type="EMBL" id="SMX54165.1"/>
    </source>
</evidence>
<accession>A0A1Y6K3A1</accession>
<dbReference type="Proteomes" id="UP000195514">
    <property type="component" value="Chromosome I"/>
</dbReference>
<gene>
    <name evidence="1" type="ORF">CFX1CAM_1100</name>
</gene>
<dbReference type="InterPro" id="IPR041881">
    <property type="entry name" value="PqqD_sf"/>
</dbReference>
<name>A0A1Y6K3A1_9CHLR</name>
<reference evidence="2" key="1">
    <citation type="submission" date="2017-05" db="EMBL/GenBank/DDBJ databases">
        <authorList>
            <person name="Kirkegaard R."/>
            <person name="Mcilroy J S."/>
        </authorList>
    </citation>
    <scope>NUCLEOTIDE SEQUENCE [LARGE SCALE GENOMIC DNA]</scope>
</reference>
<proteinExistence type="predicted"/>
<dbReference type="InterPro" id="IPR008792">
    <property type="entry name" value="PQQD"/>
</dbReference>
<organism evidence="1 2">
    <name type="scientific">Candidatus Brevifilum fermentans</name>
    <dbReference type="NCBI Taxonomy" id="1986204"/>
    <lineage>
        <taxon>Bacteria</taxon>
        <taxon>Bacillati</taxon>
        <taxon>Chloroflexota</taxon>
        <taxon>Anaerolineae</taxon>
        <taxon>Anaerolineales</taxon>
        <taxon>Anaerolineaceae</taxon>
        <taxon>Candidatus Brevifilum</taxon>
    </lineage>
</organism>
<dbReference type="AlphaFoldDB" id="A0A1Y6K3A1"/>
<keyword evidence="2" id="KW-1185">Reference proteome</keyword>
<dbReference type="RefSeq" id="WP_157891736.1">
    <property type="nucleotide sequence ID" value="NZ_LT859958.1"/>
</dbReference>
<dbReference type="OrthoDB" id="1122036at2"/>
<sequence>MELHNSKLSRNEDFVFRRIVEEMVLVPIRQNVAELDSIYTLNELGAFIWEQLESPRSHAELEEAILAEYEIDAETVRTDLASFIEALLRIGAVEEV</sequence>
<dbReference type="KEGG" id="abat:CFX1CAM_1100"/>
<dbReference type="EMBL" id="LT859958">
    <property type="protein sequence ID" value="SMX54165.1"/>
    <property type="molecule type" value="Genomic_DNA"/>
</dbReference>
<protein>
    <submittedName>
        <fullName evidence="1">Coenzyme PQQ synthesis protein D (PqqD)</fullName>
    </submittedName>
</protein>
<dbReference type="Gene3D" id="1.10.10.1150">
    <property type="entry name" value="Coenzyme PQQ synthesis protein D (PqqD)"/>
    <property type="match status" value="1"/>
</dbReference>